<comment type="caution">
    <text evidence="2">The sequence shown here is derived from an EMBL/GenBank/DDBJ whole genome shotgun (WGS) entry which is preliminary data.</text>
</comment>
<sequence length="82" mass="9767">MSKDEKAQREIRKIAYGIWMQEGQPEGRDREHWEAAKEIWAFRSHNHVLTDENEDSFGAARPMPPDLTDRHERRRPPRGRAM</sequence>
<dbReference type="EMBL" id="JACXWY010000011">
    <property type="protein sequence ID" value="MBD3847507.1"/>
    <property type="molecule type" value="Genomic_DNA"/>
</dbReference>
<dbReference type="Proteomes" id="UP000619295">
    <property type="component" value="Unassembled WGS sequence"/>
</dbReference>
<reference evidence="2" key="1">
    <citation type="submission" date="2020-09" db="EMBL/GenBank/DDBJ databases">
        <title>Bosea spartocytisi sp. nov. a root nodule endophyte of Spartocytisus supranubius in the high mountain ecosystem fo the Teide National Park (Canary Islands, Spain).</title>
        <authorList>
            <person name="Pulido-Suarez L."/>
            <person name="Peix A."/>
            <person name="Igual J.M."/>
            <person name="Socas-Perez N."/>
            <person name="Velazquez E."/>
            <person name="Flores-Felix J.D."/>
            <person name="Leon-Barrios M."/>
        </authorList>
    </citation>
    <scope>NUCLEOTIDE SEQUENCE</scope>
    <source>
        <strain evidence="2">SSUT16</strain>
    </source>
</reference>
<organism evidence="2 3">
    <name type="scientific">Bosea spartocytisi</name>
    <dbReference type="NCBI Taxonomy" id="2773451"/>
    <lineage>
        <taxon>Bacteria</taxon>
        <taxon>Pseudomonadati</taxon>
        <taxon>Pseudomonadota</taxon>
        <taxon>Alphaproteobacteria</taxon>
        <taxon>Hyphomicrobiales</taxon>
        <taxon>Boseaceae</taxon>
        <taxon>Bosea</taxon>
    </lineage>
</organism>
<accession>A0A927EBM8</accession>
<dbReference type="AlphaFoldDB" id="A0A927EBM8"/>
<evidence type="ECO:0000256" key="1">
    <source>
        <dbReference type="SAM" id="MobiDB-lite"/>
    </source>
</evidence>
<evidence type="ECO:0000313" key="3">
    <source>
        <dbReference type="Proteomes" id="UP000619295"/>
    </source>
</evidence>
<dbReference type="InterPro" id="IPR021327">
    <property type="entry name" value="DUF2934"/>
</dbReference>
<gene>
    <name evidence="2" type="ORF">IED13_17540</name>
</gene>
<keyword evidence="3" id="KW-1185">Reference proteome</keyword>
<dbReference type="RefSeq" id="WP_038363796.1">
    <property type="nucleotide sequence ID" value="NZ_JACXWY010000011.1"/>
</dbReference>
<name>A0A927EBM8_9HYPH</name>
<protein>
    <submittedName>
        <fullName evidence="2">DUF2934 domain-containing protein</fullName>
    </submittedName>
</protein>
<evidence type="ECO:0000313" key="2">
    <source>
        <dbReference type="EMBL" id="MBD3847507.1"/>
    </source>
</evidence>
<feature type="region of interest" description="Disordered" evidence="1">
    <location>
        <begin position="53"/>
        <end position="82"/>
    </location>
</feature>
<feature type="compositionally biased region" description="Basic residues" evidence="1">
    <location>
        <begin position="72"/>
        <end position="82"/>
    </location>
</feature>
<proteinExistence type="predicted"/>
<dbReference type="Pfam" id="PF11154">
    <property type="entry name" value="DUF2934"/>
    <property type="match status" value="1"/>
</dbReference>